<dbReference type="RefSeq" id="WP_054669201.1">
    <property type="nucleotide sequence ID" value="NZ_AYZR01000008.1"/>
</dbReference>
<reference evidence="1 2" key="1">
    <citation type="journal article" date="2015" name="Genome Announc.">
        <title>Expanding the biotechnology potential of lactobacilli through comparative genomics of 213 strains and associated genera.</title>
        <authorList>
            <person name="Sun Z."/>
            <person name="Harris H.M."/>
            <person name="McCann A."/>
            <person name="Guo C."/>
            <person name="Argimon S."/>
            <person name="Zhang W."/>
            <person name="Yang X."/>
            <person name="Jeffery I.B."/>
            <person name="Cooney J.C."/>
            <person name="Kagawa T.F."/>
            <person name="Liu W."/>
            <person name="Song Y."/>
            <person name="Salvetti E."/>
            <person name="Wrobel A."/>
            <person name="Rasinkangas P."/>
            <person name="Parkhill J."/>
            <person name="Rea M.C."/>
            <person name="O'Sullivan O."/>
            <person name="Ritari J."/>
            <person name="Douillard F.P."/>
            <person name="Paul Ross R."/>
            <person name="Yang R."/>
            <person name="Briner A.E."/>
            <person name="Felis G.E."/>
            <person name="de Vos W.M."/>
            <person name="Barrangou R."/>
            <person name="Klaenhammer T.R."/>
            <person name="Caufield P.W."/>
            <person name="Cui Y."/>
            <person name="Zhang H."/>
            <person name="O'Toole P.W."/>
        </authorList>
    </citation>
    <scope>NUCLEOTIDE SEQUENCE [LARGE SCALE GENOMIC DNA]</scope>
    <source>
        <strain evidence="1 2">DSM 24302</strain>
    </source>
</reference>
<dbReference type="PATRIC" id="fig|1423802.4.peg.266"/>
<gene>
    <name evidence="1" type="ORF">FC56_GL000260</name>
</gene>
<dbReference type="InterPro" id="IPR023385">
    <property type="entry name" value="YopX-like_C"/>
</dbReference>
<proteinExistence type="predicted"/>
<protein>
    <submittedName>
        <fullName evidence="1">Uncharacterized protein</fullName>
    </submittedName>
</protein>
<evidence type="ECO:0000313" key="2">
    <source>
        <dbReference type="Proteomes" id="UP000051256"/>
    </source>
</evidence>
<name>A0A0R2CZF2_9LACO</name>
<dbReference type="EMBL" id="AYZR01000008">
    <property type="protein sequence ID" value="KRM93547.1"/>
    <property type="molecule type" value="Genomic_DNA"/>
</dbReference>
<accession>A0A0R2CZF2</accession>
<dbReference type="Proteomes" id="UP000051256">
    <property type="component" value="Unassembled WGS sequence"/>
</dbReference>
<organism evidence="1 2">
    <name type="scientific">Lentilactobacillus senioris DSM 24302 = JCM 17472</name>
    <dbReference type="NCBI Taxonomy" id="1423802"/>
    <lineage>
        <taxon>Bacteria</taxon>
        <taxon>Bacillati</taxon>
        <taxon>Bacillota</taxon>
        <taxon>Bacilli</taxon>
        <taxon>Lactobacillales</taxon>
        <taxon>Lactobacillaceae</taxon>
        <taxon>Lentilactobacillus</taxon>
    </lineage>
</organism>
<dbReference type="AlphaFoldDB" id="A0A0R2CZF2"/>
<comment type="caution">
    <text evidence="1">The sequence shown here is derived from an EMBL/GenBank/DDBJ whole genome shotgun (WGS) entry which is preliminary data.</text>
</comment>
<keyword evidence="2" id="KW-1185">Reference proteome</keyword>
<evidence type="ECO:0000313" key="1">
    <source>
        <dbReference type="EMBL" id="KRM93547.1"/>
    </source>
</evidence>
<dbReference type="SUPFAM" id="SSF159006">
    <property type="entry name" value="YopX-like"/>
    <property type="match status" value="1"/>
</dbReference>
<dbReference type="STRING" id="1423802.FC56_GL000260"/>
<dbReference type="Gene3D" id="2.30.30.290">
    <property type="entry name" value="YopX-like domains"/>
    <property type="match status" value="1"/>
</dbReference>
<sequence>MAKNKRNKGRTYTGSTDMNGRKIYVGDFVEYCNTAPIVSMLYRSVVQEKDGSYTMVFEGGRSKMIPGRIPYTINYGEFSRVDPNLLTTDRKYTFIELPKNPELLEG</sequence>